<keyword evidence="6" id="KW-0859">Xylose metabolism</keyword>
<dbReference type="GO" id="GO:0003939">
    <property type="term" value="F:L-iditol 2-dehydrogenase (NAD+) activity"/>
    <property type="evidence" value="ECO:0007669"/>
    <property type="project" value="TreeGrafter"/>
</dbReference>
<dbReference type="EC" id="1.1.1.9" evidence="6"/>
<dbReference type="InterPro" id="IPR013149">
    <property type="entry name" value="ADH-like_C"/>
</dbReference>
<gene>
    <name evidence="9" type="ORF">N7496_002274</name>
</gene>
<dbReference type="Gene3D" id="3.90.180.10">
    <property type="entry name" value="Medium-chain alcohol dehydrogenases, catalytic domain"/>
    <property type="match status" value="1"/>
</dbReference>
<dbReference type="PANTHER" id="PTHR43161">
    <property type="entry name" value="SORBITOL DEHYDROGENASE"/>
    <property type="match status" value="1"/>
</dbReference>
<dbReference type="GO" id="GO:0046526">
    <property type="term" value="F:D-xylulose reductase activity"/>
    <property type="evidence" value="ECO:0007669"/>
    <property type="project" value="UniProtKB-EC"/>
</dbReference>
<evidence type="ECO:0000313" key="10">
    <source>
        <dbReference type="Proteomes" id="UP001147782"/>
    </source>
</evidence>
<protein>
    <recommendedName>
        <fullName evidence="6">D-xylulose reductase</fullName>
        <ecNumber evidence="6">1.1.1.9</ecNumber>
    </recommendedName>
    <alternativeName>
        <fullName evidence="6">Xylitol dehydrogenase</fullName>
    </alternativeName>
</protein>
<comment type="similarity">
    <text evidence="1 6">Belongs to the zinc-containing alcohol dehydrogenase family.</text>
</comment>
<accession>A0A9W9SJQ7</accession>
<reference evidence="9" key="1">
    <citation type="submission" date="2022-11" db="EMBL/GenBank/DDBJ databases">
        <authorList>
            <person name="Petersen C."/>
        </authorList>
    </citation>
    <scope>NUCLEOTIDE SEQUENCE</scope>
    <source>
        <strain evidence="9">IBT 29864</strain>
    </source>
</reference>
<organism evidence="9 10">
    <name type="scientific">Penicillium cataractarum</name>
    <dbReference type="NCBI Taxonomy" id="2100454"/>
    <lineage>
        <taxon>Eukaryota</taxon>
        <taxon>Fungi</taxon>
        <taxon>Dikarya</taxon>
        <taxon>Ascomycota</taxon>
        <taxon>Pezizomycotina</taxon>
        <taxon>Eurotiomycetes</taxon>
        <taxon>Eurotiomycetidae</taxon>
        <taxon>Eurotiales</taxon>
        <taxon>Aspergillaceae</taxon>
        <taxon>Penicillium</taxon>
    </lineage>
</organism>
<comment type="cofactor">
    <cofactor evidence="6">
        <name>Zn(2+)</name>
        <dbReference type="ChEBI" id="CHEBI:29105"/>
    </cofactor>
    <text evidence="6">Binds 1 or 2 Zn(2+) ions per subunit.</text>
</comment>
<dbReference type="Pfam" id="PF08240">
    <property type="entry name" value="ADH_N"/>
    <property type="match status" value="1"/>
</dbReference>
<evidence type="ECO:0000256" key="6">
    <source>
        <dbReference type="RuleBase" id="RU369026"/>
    </source>
</evidence>
<dbReference type="InterPro" id="IPR013154">
    <property type="entry name" value="ADH-like_N"/>
</dbReference>
<dbReference type="OrthoDB" id="3941538at2759"/>
<dbReference type="PANTHER" id="PTHR43161:SF9">
    <property type="entry name" value="SORBITOL DEHYDROGENASE"/>
    <property type="match status" value="1"/>
</dbReference>
<dbReference type="AlphaFoldDB" id="A0A9W9SJQ7"/>
<reference evidence="9" key="2">
    <citation type="journal article" date="2023" name="IMA Fungus">
        <title>Comparative genomic study of the Penicillium genus elucidates a diverse pangenome and 15 lateral gene transfer events.</title>
        <authorList>
            <person name="Petersen C."/>
            <person name="Sorensen T."/>
            <person name="Nielsen M.R."/>
            <person name="Sondergaard T.E."/>
            <person name="Sorensen J.L."/>
            <person name="Fitzpatrick D.A."/>
            <person name="Frisvad J.C."/>
            <person name="Nielsen K.L."/>
        </authorList>
    </citation>
    <scope>NUCLEOTIDE SEQUENCE</scope>
    <source>
        <strain evidence="9">IBT 29864</strain>
    </source>
</reference>
<evidence type="ECO:0000256" key="2">
    <source>
        <dbReference type="ARBA" id="ARBA00022723"/>
    </source>
</evidence>
<evidence type="ECO:0000256" key="5">
    <source>
        <dbReference type="ARBA" id="ARBA00023027"/>
    </source>
</evidence>
<keyword evidence="4 6" id="KW-0560">Oxidoreductase</keyword>
<comment type="function">
    <text evidence="6">Xylitol dehydrogenase which catalyzes the conversion of xylitol to D-xylulose. Xylose is a major component of hemicelluloses such as xylan. Most fungi utilize D-xylose via three enzymatic reactions, xylose reductase (XR), xylitol dehydrogenase (XDH), and xylulokinase, to form xylulose 5-phosphate, which enters pentose phosphate pathway.</text>
</comment>
<evidence type="ECO:0000259" key="8">
    <source>
        <dbReference type="Pfam" id="PF08240"/>
    </source>
</evidence>
<dbReference type="GO" id="GO:0006062">
    <property type="term" value="P:sorbitol catabolic process"/>
    <property type="evidence" value="ECO:0007669"/>
    <property type="project" value="TreeGrafter"/>
</dbReference>
<keyword evidence="2 6" id="KW-0479">Metal-binding</keyword>
<dbReference type="Proteomes" id="UP001147782">
    <property type="component" value="Unassembled WGS sequence"/>
</dbReference>
<comment type="catalytic activity">
    <reaction evidence="6">
        <text>xylitol + NAD(+) = D-xylulose + NADH + H(+)</text>
        <dbReference type="Rhea" id="RHEA:20433"/>
        <dbReference type="ChEBI" id="CHEBI:15378"/>
        <dbReference type="ChEBI" id="CHEBI:17140"/>
        <dbReference type="ChEBI" id="CHEBI:17151"/>
        <dbReference type="ChEBI" id="CHEBI:57540"/>
        <dbReference type="ChEBI" id="CHEBI:57945"/>
        <dbReference type="EC" id="1.1.1.9"/>
    </reaction>
</comment>
<keyword evidence="5 6" id="KW-0520">NAD</keyword>
<dbReference type="SUPFAM" id="SSF51735">
    <property type="entry name" value="NAD(P)-binding Rossmann-fold domains"/>
    <property type="match status" value="1"/>
</dbReference>
<dbReference type="SUPFAM" id="SSF50129">
    <property type="entry name" value="GroES-like"/>
    <property type="match status" value="1"/>
</dbReference>
<proteinExistence type="inferred from homology"/>
<dbReference type="GO" id="GO:0042732">
    <property type="term" value="P:D-xylose metabolic process"/>
    <property type="evidence" value="ECO:0007669"/>
    <property type="project" value="UniProtKB-UniRule"/>
</dbReference>
<dbReference type="EMBL" id="JAPZBS010000002">
    <property type="protein sequence ID" value="KAJ5379846.1"/>
    <property type="molecule type" value="Genomic_DNA"/>
</dbReference>
<evidence type="ECO:0000259" key="7">
    <source>
        <dbReference type="Pfam" id="PF00107"/>
    </source>
</evidence>
<comment type="pathway">
    <text evidence="6">Carbohydrate degradation; L-arabinose degradation via L-arabinitol; D-xylulose 5-phosphate from L-arabinose (fungal route): step 4/5.</text>
</comment>
<evidence type="ECO:0000256" key="3">
    <source>
        <dbReference type="ARBA" id="ARBA00022833"/>
    </source>
</evidence>
<evidence type="ECO:0000256" key="1">
    <source>
        <dbReference type="ARBA" id="ARBA00008072"/>
    </source>
</evidence>
<keyword evidence="3 6" id="KW-0862">Zinc</keyword>
<keyword evidence="6" id="KW-0119">Carbohydrate metabolism</keyword>
<feature type="domain" description="Alcohol dehydrogenase-like C-terminal" evidence="7">
    <location>
        <begin position="182"/>
        <end position="314"/>
    </location>
</feature>
<dbReference type="RefSeq" id="XP_056557417.1">
    <property type="nucleotide sequence ID" value="XM_056695205.1"/>
</dbReference>
<dbReference type="GO" id="GO:0019569">
    <property type="term" value="P:L-arabinose catabolic process to D-xylulose 5-phosphate"/>
    <property type="evidence" value="ECO:0007669"/>
    <property type="project" value="UniProtKB-UniRule"/>
</dbReference>
<keyword evidence="10" id="KW-1185">Reference proteome</keyword>
<name>A0A9W9SJQ7_9EURO</name>
<sequence>MNNPAVVVIGPGKSKIIDTPIPKITGENEAIIRIKFGGVCGSDVHFWDDGAIDGNPVSEKNYLPLGHEASGTIVSLSPEVKNLSVGDNVAIEPANPCRVCIRCREGVYNLCPNMKYAASGTEHPGTLTKFFKVPADFCYKLPPHVSLEEGVLAEPLAVAAHSVRMIGIKPGQSLVIFGAGTIGLVCGAVAKVFGARKIVLVDILDSKLGFAKGFLDCETFKTTKGADPEAMAAEIIEKFNLSLGADAVIEATGAASSTMACVFVARKGAHFVQTGIGKHIIDYPIFQFSIKELHMHGAFRHSEGDYRVAMDILENRLVPVKQLITRMYNFEDIESAWTATLSGKGVKNMVRGVPE</sequence>
<dbReference type="CDD" id="cd05285">
    <property type="entry name" value="sorbitol_DH"/>
    <property type="match status" value="1"/>
</dbReference>
<dbReference type="InterPro" id="IPR011032">
    <property type="entry name" value="GroES-like_sf"/>
</dbReference>
<dbReference type="GO" id="GO:0008270">
    <property type="term" value="F:zinc ion binding"/>
    <property type="evidence" value="ECO:0007669"/>
    <property type="project" value="UniProtKB-UniRule"/>
</dbReference>
<evidence type="ECO:0000256" key="4">
    <source>
        <dbReference type="ARBA" id="ARBA00023002"/>
    </source>
</evidence>
<dbReference type="InterPro" id="IPR036291">
    <property type="entry name" value="NAD(P)-bd_dom_sf"/>
</dbReference>
<dbReference type="Pfam" id="PF00107">
    <property type="entry name" value="ADH_zinc_N"/>
    <property type="match status" value="1"/>
</dbReference>
<evidence type="ECO:0000313" key="9">
    <source>
        <dbReference type="EMBL" id="KAJ5379846.1"/>
    </source>
</evidence>
<dbReference type="GeneID" id="81434382"/>
<dbReference type="InterPro" id="IPR045306">
    <property type="entry name" value="SDH-like"/>
</dbReference>
<comment type="caution">
    <text evidence="9">The sequence shown here is derived from an EMBL/GenBank/DDBJ whole genome shotgun (WGS) entry which is preliminary data.</text>
</comment>
<dbReference type="Gene3D" id="3.40.50.720">
    <property type="entry name" value="NAD(P)-binding Rossmann-like Domain"/>
    <property type="match status" value="1"/>
</dbReference>
<feature type="domain" description="Alcohol dehydrogenase-like N-terminal" evidence="8">
    <location>
        <begin position="26"/>
        <end position="142"/>
    </location>
</feature>